<proteinExistence type="predicted"/>
<reference evidence="2 3" key="1">
    <citation type="journal article" date="2019" name="Int. J. Syst. Evol. Microbiol.">
        <title>The Global Catalogue of Microorganisms (GCM) 10K type strain sequencing project: providing services to taxonomists for standard genome sequencing and annotation.</title>
        <authorList>
            <consortium name="The Broad Institute Genomics Platform"/>
            <consortium name="The Broad Institute Genome Sequencing Center for Infectious Disease"/>
            <person name="Wu L."/>
            <person name="Ma J."/>
        </authorList>
    </citation>
    <scope>NUCLEOTIDE SEQUENCE [LARGE SCALE GENOMIC DNA]</scope>
    <source>
        <strain evidence="2 3">WLHS5</strain>
    </source>
</reference>
<feature type="region of interest" description="Disordered" evidence="1">
    <location>
        <begin position="43"/>
        <end position="80"/>
    </location>
</feature>
<feature type="compositionally biased region" description="Basic and acidic residues" evidence="1">
    <location>
        <begin position="68"/>
        <end position="80"/>
    </location>
</feature>
<protein>
    <submittedName>
        <fullName evidence="2">Uncharacterized protein</fullName>
    </submittedName>
</protein>
<accession>A0ABD5PJ80</accession>
<dbReference type="EMBL" id="JBHSFA010000001">
    <property type="protein sequence ID" value="MFC4540398.1"/>
    <property type="molecule type" value="Genomic_DNA"/>
</dbReference>
<comment type="caution">
    <text evidence="2">The sequence shown here is derived from an EMBL/GenBank/DDBJ whole genome shotgun (WGS) entry which is preliminary data.</text>
</comment>
<evidence type="ECO:0000256" key="1">
    <source>
        <dbReference type="SAM" id="MobiDB-lite"/>
    </source>
</evidence>
<evidence type="ECO:0000313" key="2">
    <source>
        <dbReference type="EMBL" id="MFC4540398.1"/>
    </source>
</evidence>
<name>A0ABD5PJ80_9EURY</name>
<organism evidence="2 3">
    <name type="scientific">Halosolutus amylolyticus</name>
    <dbReference type="NCBI Taxonomy" id="2932267"/>
    <lineage>
        <taxon>Archaea</taxon>
        <taxon>Methanobacteriati</taxon>
        <taxon>Methanobacteriota</taxon>
        <taxon>Stenosarchaea group</taxon>
        <taxon>Halobacteria</taxon>
        <taxon>Halobacteriales</taxon>
        <taxon>Natrialbaceae</taxon>
        <taxon>Halosolutus</taxon>
    </lineage>
</organism>
<dbReference type="RefSeq" id="WP_250142443.1">
    <property type="nucleotide sequence ID" value="NZ_JALIQP010000007.1"/>
</dbReference>
<evidence type="ECO:0000313" key="3">
    <source>
        <dbReference type="Proteomes" id="UP001595898"/>
    </source>
</evidence>
<keyword evidence="3" id="KW-1185">Reference proteome</keyword>
<gene>
    <name evidence="2" type="ORF">ACFO5R_00410</name>
</gene>
<dbReference type="Proteomes" id="UP001595898">
    <property type="component" value="Unassembled WGS sequence"/>
</dbReference>
<dbReference type="AlphaFoldDB" id="A0ABD5PJ80"/>
<sequence>MNNDKTKPPVSELPDYILGPLKSQSPERLEVISEYADTLAAWKREKHNHEHHQKQAKEEVDADQPENLEDREISTDPRDYEEVPVSGAYITIKETKPGYYYYYWQRREGNSWKNKYIAPVSPKED</sequence>